<proteinExistence type="predicted"/>
<comment type="caution">
    <text evidence="1">The sequence shown here is derived from an EMBL/GenBank/DDBJ whole genome shotgun (WGS) entry which is preliminary data.</text>
</comment>
<dbReference type="EMBL" id="LAZR01000975">
    <property type="protein sequence ID" value="KKN53335.1"/>
    <property type="molecule type" value="Genomic_DNA"/>
</dbReference>
<sequence length="125" mass="14837">MNLLIDKINNLADDEIKKIFDDNFKLDVEGVKWIKDFGSIDIYLKESLNDEQKIALDGFNDLANGVLHYDEFFFKLYYRFDNNGIFIKYLDRGGKHPYTIHFIPYNNINLFETHHNPFIKIKGKL</sequence>
<protein>
    <submittedName>
        <fullName evidence="1">Uncharacterized protein</fullName>
    </submittedName>
</protein>
<dbReference type="AlphaFoldDB" id="A0A0F9RA29"/>
<gene>
    <name evidence="1" type="ORF">LCGC14_0603050</name>
</gene>
<organism evidence="1">
    <name type="scientific">marine sediment metagenome</name>
    <dbReference type="NCBI Taxonomy" id="412755"/>
    <lineage>
        <taxon>unclassified sequences</taxon>
        <taxon>metagenomes</taxon>
        <taxon>ecological metagenomes</taxon>
    </lineage>
</organism>
<name>A0A0F9RA29_9ZZZZ</name>
<accession>A0A0F9RA29</accession>
<evidence type="ECO:0000313" key="1">
    <source>
        <dbReference type="EMBL" id="KKN53335.1"/>
    </source>
</evidence>
<reference evidence="1" key="1">
    <citation type="journal article" date="2015" name="Nature">
        <title>Complex archaea that bridge the gap between prokaryotes and eukaryotes.</title>
        <authorList>
            <person name="Spang A."/>
            <person name="Saw J.H."/>
            <person name="Jorgensen S.L."/>
            <person name="Zaremba-Niedzwiedzka K."/>
            <person name="Martijn J."/>
            <person name="Lind A.E."/>
            <person name="van Eijk R."/>
            <person name="Schleper C."/>
            <person name="Guy L."/>
            <person name="Ettema T.J."/>
        </authorList>
    </citation>
    <scope>NUCLEOTIDE SEQUENCE</scope>
</reference>